<dbReference type="InterPro" id="IPR020806">
    <property type="entry name" value="PKS_PP-bd"/>
</dbReference>
<dbReference type="InterPro" id="IPR016039">
    <property type="entry name" value="Thiolase-like"/>
</dbReference>
<evidence type="ECO:0000256" key="2">
    <source>
        <dbReference type="ARBA" id="ARBA00022450"/>
    </source>
</evidence>
<evidence type="ECO:0000259" key="5">
    <source>
        <dbReference type="PROSITE" id="PS50075"/>
    </source>
</evidence>
<dbReference type="InterPro" id="IPR042099">
    <property type="entry name" value="ANL_N_sf"/>
</dbReference>
<evidence type="ECO:0000313" key="7">
    <source>
        <dbReference type="Proteomes" id="UP000774570"/>
    </source>
</evidence>
<feature type="domain" description="Carrier" evidence="5">
    <location>
        <begin position="897"/>
        <end position="973"/>
    </location>
</feature>
<dbReference type="InterPro" id="IPR014030">
    <property type="entry name" value="Ketoacyl_synth_N"/>
</dbReference>
<keyword evidence="4" id="KW-0436">Ligase</keyword>
<dbReference type="InterPro" id="IPR036736">
    <property type="entry name" value="ACP-like_sf"/>
</dbReference>
<dbReference type="InterPro" id="IPR025110">
    <property type="entry name" value="AMP-bd_C"/>
</dbReference>
<protein>
    <submittedName>
        <fullName evidence="6">AMP-binding protein</fullName>
    </submittedName>
</protein>
<reference evidence="6 7" key="1">
    <citation type="submission" date="2021-07" db="EMBL/GenBank/DDBJ databases">
        <title>Actinomadura sp. PM05-2 isolated from lichen.</title>
        <authorList>
            <person name="Somphong A."/>
            <person name="Phongsopitanun W."/>
            <person name="Tanasupawat S."/>
            <person name="Peongsungnone V."/>
        </authorList>
    </citation>
    <scope>NUCLEOTIDE SEQUENCE [LARGE SCALE GENOMIC DNA]</scope>
    <source>
        <strain evidence="6 7">PM05-2</strain>
    </source>
</reference>
<dbReference type="SMART" id="SM01294">
    <property type="entry name" value="PKS_PP_betabranch"/>
    <property type="match status" value="1"/>
</dbReference>
<dbReference type="Proteomes" id="UP000774570">
    <property type="component" value="Unassembled WGS sequence"/>
</dbReference>
<keyword evidence="7" id="KW-1185">Reference proteome</keyword>
<keyword evidence="3" id="KW-0597">Phosphoprotein</keyword>
<dbReference type="SUPFAM" id="SSF51735">
    <property type="entry name" value="NAD(P)-binding Rossmann-fold domains"/>
    <property type="match status" value="2"/>
</dbReference>
<dbReference type="SUPFAM" id="SSF53901">
    <property type="entry name" value="Thiolase-like"/>
    <property type="match status" value="1"/>
</dbReference>
<dbReference type="InterPro" id="IPR009081">
    <property type="entry name" value="PP-bd_ACP"/>
</dbReference>
<comment type="similarity">
    <text evidence="1">Belongs to the ATP-dependent AMP-binding enzyme family.</text>
</comment>
<accession>A0ABS7FLM4</accession>
<dbReference type="InterPro" id="IPR000873">
    <property type="entry name" value="AMP-dep_synth/lig_dom"/>
</dbReference>
<name>A0ABS7FLM4_9ACTN</name>
<dbReference type="PANTHER" id="PTHR43201">
    <property type="entry name" value="ACYL-COA SYNTHETASE"/>
    <property type="match status" value="1"/>
</dbReference>
<comment type="caution">
    <text evidence="6">The sequence shown here is derived from an EMBL/GenBank/DDBJ whole genome shotgun (WGS) entry which is preliminary data.</text>
</comment>
<dbReference type="Gene3D" id="3.40.47.10">
    <property type="match status" value="1"/>
</dbReference>
<evidence type="ECO:0000313" key="6">
    <source>
        <dbReference type="EMBL" id="MBW8481276.1"/>
    </source>
</evidence>
<dbReference type="Pfam" id="PF00501">
    <property type="entry name" value="AMP-binding"/>
    <property type="match status" value="1"/>
</dbReference>
<dbReference type="InterPro" id="IPR045851">
    <property type="entry name" value="AMP-bd_C_sf"/>
</dbReference>
<dbReference type="PROSITE" id="PS50075">
    <property type="entry name" value="CARRIER"/>
    <property type="match status" value="1"/>
</dbReference>
<dbReference type="Pfam" id="PF13193">
    <property type="entry name" value="AMP-binding_C"/>
    <property type="match status" value="1"/>
</dbReference>
<dbReference type="Pfam" id="PF08659">
    <property type="entry name" value="KR"/>
    <property type="match status" value="1"/>
</dbReference>
<evidence type="ECO:0000256" key="4">
    <source>
        <dbReference type="ARBA" id="ARBA00022598"/>
    </source>
</evidence>
<dbReference type="Gene3D" id="3.40.50.12780">
    <property type="entry name" value="N-terminal domain of ligase-like"/>
    <property type="match status" value="1"/>
</dbReference>
<dbReference type="Pfam" id="PF22953">
    <property type="entry name" value="SpnB_Rossmann"/>
    <property type="match status" value="1"/>
</dbReference>
<dbReference type="InterPro" id="IPR020845">
    <property type="entry name" value="AMP-binding_CS"/>
</dbReference>
<dbReference type="EMBL" id="JAIBOA010000001">
    <property type="protein sequence ID" value="MBW8481276.1"/>
    <property type="molecule type" value="Genomic_DNA"/>
</dbReference>
<dbReference type="Pfam" id="PF00550">
    <property type="entry name" value="PP-binding"/>
    <property type="match status" value="1"/>
</dbReference>
<evidence type="ECO:0000256" key="3">
    <source>
        <dbReference type="ARBA" id="ARBA00022553"/>
    </source>
</evidence>
<dbReference type="Gene3D" id="3.30.300.30">
    <property type="match status" value="1"/>
</dbReference>
<dbReference type="SMART" id="SM00823">
    <property type="entry name" value="PKS_PP"/>
    <property type="match status" value="1"/>
</dbReference>
<feature type="non-terminal residue" evidence="6">
    <location>
        <position position="1058"/>
    </location>
</feature>
<dbReference type="Gene3D" id="3.40.50.720">
    <property type="entry name" value="NAD(P)-binding Rossmann-like Domain"/>
    <property type="match status" value="2"/>
</dbReference>
<gene>
    <name evidence="6" type="ORF">K1Y72_02760</name>
</gene>
<evidence type="ECO:0000256" key="1">
    <source>
        <dbReference type="ARBA" id="ARBA00006432"/>
    </source>
</evidence>
<dbReference type="SUPFAM" id="SSF47336">
    <property type="entry name" value="ACP-like"/>
    <property type="match status" value="1"/>
</dbReference>
<dbReference type="RefSeq" id="WP_220162821.1">
    <property type="nucleotide sequence ID" value="NZ_JAIBOA010000001.1"/>
</dbReference>
<dbReference type="InterPro" id="IPR013968">
    <property type="entry name" value="PKS_KR"/>
</dbReference>
<dbReference type="SMART" id="SM00822">
    <property type="entry name" value="PKS_KR"/>
    <property type="match status" value="1"/>
</dbReference>
<dbReference type="PROSITE" id="PS00455">
    <property type="entry name" value="AMP_BINDING"/>
    <property type="match status" value="1"/>
</dbReference>
<dbReference type="InterPro" id="IPR036291">
    <property type="entry name" value="NAD(P)-bd_dom_sf"/>
</dbReference>
<dbReference type="Gene3D" id="1.10.1200.10">
    <property type="entry name" value="ACP-like"/>
    <property type="match status" value="1"/>
</dbReference>
<dbReference type="SUPFAM" id="SSF56801">
    <property type="entry name" value="Acetyl-CoA synthetase-like"/>
    <property type="match status" value="1"/>
</dbReference>
<dbReference type="Pfam" id="PF00109">
    <property type="entry name" value="ketoacyl-synt"/>
    <property type="match status" value="1"/>
</dbReference>
<proteinExistence type="inferred from homology"/>
<keyword evidence="2" id="KW-0596">Phosphopantetheine</keyword>
<organism evidence="6 7">
    <name type="scientific">Actinomadura parmotrematis</name>
    <dbReference type="NCBI Taxonomy" id="2864039"/>
    <lineage>
        <taxon>Bacteria</taxon>
        <taxon>Bacillati</taxon>
        <taxon>Actinomycetota</taxon>
        <taxon>Actinomycetes</taxon>
        <taxon>Streptosporangiales</taxon>
        <taxon>Thermomonosporaceae</taxon>
        <taxon>Actinomadura</taxon>
    </lineage>
</organism>
<dbReference type="InterPro" id="IPR055123">
    <property type="entry name" value="SpnB-like_Rossmann"/>
</dbReference>
<dbReference type="InterPro" id="IPR057326">
    <property type="entry name" value="KR_dom"/>
</dbReference>
<dbReference type="PANTHER" id="PTHR43201:SF5">
    <property type="entry name" value="MEDIUM-CHAIN ACYL-COA LIGASE ACSF2, MITOCHONDRIAL"/>
    <property type="match status" value="1"/>
</dbReference>
<sequence>MLRTELIRPLPELLEEHARRTPRKIAFRDARRGVAYAELAARTRRLAGHLAEHRLQPGDRAALLLGNRVEMVEGYLALVRAGAVGVPVNPRLTEAELGHLLDDSGARLVIADPAHAAPLGRVLADRPDVTVVVAGGPPSAGVLAALPGALSFEALAGTEPGTPARDDLGLDEPAWMLYTSGTTGRPKGVVSTQRNCLWSVAACYVPVPGLSAEDRVLWPLPLFHSLSHIACVLAVTAVGATARILDGFSAGEVLAALREDGSTFLAGVPTMYHHLVRAAREDGFTAPHLRMCLVGGAVTTAALRRGFEEAFGAPLLDAYGSTETCGSITINWPTGARVEGSCGLPVPGLGVRLVDPDTGADAGPGEEGEVWVRGPSVMLGYHGRPEETAGAFRDGWYRTGDLARRDAAGYFTITGRIKELIIRGGENVHPGEVEEVLRGRPGVADVAVAGRPHEVLGEVPVAFVVPGPEGLDPEALFAACRERLAYFKVPEELYEITEVPRTASGKVARRLLLERPARLRATGGGHHDALFRLDWIPLPSAPARTGLPEAPPAVVAAPVTAAGRELSEQLAAWAADERNAGAHRVVVTRGAAAVAGTGTAADAEQAEVWAVVRCVQAAHPGRFTLLDVDADGDADLDALAAEAVAAGEPQAAVRAGVLLVPRAVRVAAAPDGGPRGPLGGGRRVVVTGADGPLGAAVARHLSGAHGADVTALAHDATDRDALAAALAEGPVGAVVHAPAGRDAAAALAGAANLADLTAGHDLDAFVLLSPATGLLGTPGGEEEARIGARFDALARSRAADGLPALSLAVGPADGGDRPPPGVGRLTAQERAAALDAALASDETCLAAFRLDPAAVRADGVPAPLRDLIEAPARAVAADDGVAAGLRRRLVDLPGDADRDRLLTGLVRAEVTGLLGDRGDLPADTAFSDLGLTSATAVALRDRLTAATGLPLPATLAFDHPTPGAVARHLRSLLLAEPAAGTGDAAVAHALSGEPVAIVGMACRLPGGIASPEDLWRLVAAGGDAVTPFPADRGWDLDALDTATRHGGFLHDAGDFDAA</sequence>